<feature type="signal peptide" evidence="17">
    <location>
        <begin position="1"/>
        <end position="20"/>
    </location>
</feature>
<reference evidence="19 20" key="1">
    <citation type="journal article" date="2019" name="Genome Biol. Evol.">
        <title>Insights into the evolution of the New World diploid cottons (Gossypium, subgenus Houzingenia) based on genome sequencing.</title>
        <authorList>
            <person name="Grover C.E."/>
            <person name="Arick M.A. 2nd"/>
            <person name="Thrash A."/>
            <person name="Conover J.L."/>
            <person name="Sanders W.S."/>
            <person name="Peterson D.G."/>
            <person name="Frelichowski J.E."/>
            <person name="Scheffler J.A."/>
            <person name="Scheffler B.E."/>
            <person name="Wendel J.F."/>
        </authorList>
    </citation>
    <scope>NUCLEOTIDE SEQUENCE [LARGE SCALE GENOMIC DNA]</scope>
    <source>
        <strain evidence="19">1</strain>
        <tissue evidence="19">Leaf</tissue>
    </source>
</reference>
<dbReference type="InterPro" id="IPR013083">
    <property type="entry name" value="Znf_RING/FYVE/PHD"/>
</dbReference>
<keyword evidence="11" id="KW-0862">Zinc</keyword>
<evidence type="ECO:0000256" key="4">
    <source>
        <dbReference type="ARBA" id="ARBA00012483"/>
    </source>
</evidence>
<evidence type="ECO:0000256" key="2">
    <source>
        <dbReference type="ARBA" id="ARBA00004167"/>
    </source>
</evidence>
<dbReference type="PANTHER" id="PTHR46279:SF6">
    <property type="entry name" value="RING-TYPE E3 UBIQUITIN TRANSFERASE"/>
    <property type="match status" value="1"/>
</dbReference>
<evidence type="ECO:0000256" key="12">
    <source>
        <dbReference type="ARBA" id="ARBA00022989"/>
    </source>
</evidence>
<evidence type="ECO:0000256" key="9">
    <source>
        <dbReference type="ARBA" id="ARBA00022771"/>
    </source>
</evidence>
<accession>A0A7J9KY35</accession>
<feature type="domain" description="RING-type" evidence="18">
    <location>
        <begin position="286"/>
        <end position="328"/>
    </location>
</feature>
<keyword evidence="20" id="KW-1185">Reference proteome</keyword>
<keyword evidence="5" id="KW-0808">Transferase</keyword>
<dbReference type="InterPro" id="IPR001841">
    <property type="entry name" value="Znf_RING"/>
</dbReference>
<evidence type="ECO:0000313" key="19">
    <source>
        <dbReference type="EMBL" id="MBA0851337.1"/>
    </source>
</evidence>
<protein>
    <recommendedName>
        <fullName evidence="4">RING-type E3 ubiquitin transferase</fullName>
        <ecNumber evidence="4">2.3.2.27</ecNumber>
    </recommendedName>
</protein>
<dbReference type="EMBL" id="JABFAF010000003">
    <property type="protein sequence ID" value="MBA0851337.1"/>
    <property type="molecule type" value="Genomic_DNA"/>
</dbReference>
<evidence type="ECO:0000256" key="6">
    <source>
        <dbReference type="ARBA" id="ARBA00022692"/>
    </source>
</evidence>
<dbReference type="GO" id="GO:0030247">
    <property type="term" value="F:polysaccharide binding"/>
    <property type="evidence" value="ECO:0007669"/>
    <property type="project" value="InterPro"/>
</dbReference>
<evidence type="ECO:0000256" key="13">
    <source>
        <dbReference type="ARBA" id="ARBA00023136"/>
    </source>
</evidence>
<evidence type="ECO:0000256" key="16">
    <source>
        <dbReference type="SAM" id="Phobius"/>
    </source>
</evidence>
<feature type="chain" id="PRO_5029630078" description="RING-type E3 ubiquitin transferase" evidence="17">
    <location>
        <begin position="21"/>
        <end position="346"/>
    </location>
</feature>
<comment type="similarity">
    <text evidence="14">Belongs to the RING-type zinc finger family. ATL subfamily.</text>
</comment>
<feature type="transmembrane region" description="Helical" evidence="16">
    <location>
        <begin position="211"/>
        <end position="234"/>
    </location>
</feature>
<dbReference type="InterPro" id="IPR046948">
    <property type="entry name" value="ATL20-22-like"/>
</dbReference>
<comment type="pathway">
    <text evidence="3">Protein modification; protein ubiquitination.</text>
</comment>
<dbReference type="SUPFAM" id="SSF57850">
    <property type="entry name" value="RING/U-box"/>
    <property type="match status" value="1"/>
</dbReference>
<name>A0A7J9KY35_GOSSC</name>
<dbReference type="SMART" id="SM00184">
    <property type="entry name" value="RING"/>
    <property type="match status" value="1"/>
</dbReference>
<dbReference type="PANTHER" id="PTHR46279">
    <property type="entry name" value="RING/U-BOX SUPERFAMILY PROTEIN"/>
    <property type="match status" value="1"/>
</dbReference>
<sequence length="346" mass="39101">MDPLNFFLFFVFLRPILTNGEICPVFSCGNVIVDFPFRLPYSPHCCGNPNFNLSCRIGQHNLLDRTIINFPISGDFRVHAIIYSTAKLLITDPCIPKRLLQGFHLSGTPFHPPYPETYIFLNCSSQSNISMVYPGIRFSCLSGINFSIWGIPTIDYNPSSSLSWCVEIAKIVVPLRNPNHRYFIDDIVLTWKQPGGNCSIKKRGFSSGTKYALIFILGTPITLIVLCIIVYNVFPCCDHGRQPNVEISSFTAEQTVNGLDGSRIEAYPITLLGENFKLSRPNDNTCSICLSEYEAKQSIRPIPDCSHYFHANCIDEWLKLNAACPVCRNAPNQTVPHPHYRDHHHR</sequence>
<comment type="subcellular location">
    <subcellularLocation>
        <location evidence="2">Membrane</location>
        <topology evidence="2">Single-pass membrane protein</topology>
    </subcellularLocation>
</comment>
<evidence type="ECO:0000256" key="3">
    <source>
        <dbReference type="ARBA" id="ARBA00004906"/>
    </source>
</evidence>
<evidence type="ECO:0000256" key="7">
    <source>
        <dbReference type="ARBA" id="ARBA00022723"/>
    </source>
</evidence>
<comment type="caution">
    <text evidence="19">The sequence shown here is derived from an EMBL/GenBank/DDBJ whole genome shotgun (WGS) entry which is preliminary data.</text>
</comment>
<dbReference type="Proteomes" id="UP000593576">
    <property type="component" value="Unassembled WGS sequence"/>
</dbReference>
<keyword evidence="6 16" id="KW-0812">Transmembrane</keyword>
<dbReference type="InterPro" id="IPR025287">
    <property type="entry name" value="WAK_GUB"/>
</dbReference>
<comment type="catalytic activity">
    <reaction evidence="1">
        <text>S-ubiquitinyl-[E2 ubiquitin-conjugating enzyme]-L-cysteine + [acceptor protein]-L-lysine = [E2 ubiquitin-conjugating enzyme]-L-cysteine + N(6)-ubiquitinyl-[acceptor protein]-L-lysine.</text>
        <dbReference type="EC" id="2.3.2.27"/>
    </reaction>
</comment>
<keyword evidence="7" id="KW-0479">Metal-binding</keyword>
<evidence type="ECO:0000256" key="1">
    <source>
        <dbReference type="ARBA" id="ARBA00000900"/>
    </source>
</evidence>
<evidence type="ECO:0000313" key="20">
    <source>
        <dbReference type="Proteomes" id="UP000593576"/>
    </source>
</evidence>
<keyword evidence="12 16" id="KW-1133">Transmembrane helix</keyword>
<evidence type="ECO:0000256" key="5">
    <source>
        <dbReference type="ARBA" id="ARBA00022679"/>
    </source>
</evidence>
<dbReference type="Gene3D" id="3.30.40.10">
    <property type="entry name" value="Zinc/RING finger domain, C3HC4 (zinc finger)"/>
    <property type="match status" value="1"/>
</dbReference>
<evidence type="ECO:0000256" key="15">
    <source>
        <dbReference type="PROSITE-ProRule" id="PRU00175"/>
    </source>
</evidence>
<dbReference type="Pfam" id="PF13947">
    <property type="entry name" value="GUB_WAK_bind"/>
    <property type="match status" value="1"/>
</dbReference>
<dbReference type="GO" id="GO:0008270">
    <property type="term" value="F:zinc ion binding"/>
    <property type="evidence" value="ECO:0007669"/>
    <property type="project" value="UniProtKB-KW"/>
</dbReference>
<dbReference type="GO" id="GO:0061630">
    <property type="term" value="F:ubiquitin protein ligase activity"/>
    <property type="evidence" value="ECO:0007669"/>
    <property type="project" value="UniProtKB-EC"/>
</dbReference>
<keyword evidence="9 15" id="KW-0863">Zinc-finger</keyword>
<organism evidence="19 20">
    <name type="scientific">Gossypium schwendimanii</name>
    <name type="common">Cotton</name>
    <dbReference type="NCBI Taxonomy" id="34291"/>
    <lineage>
        <taxon>Eukaryota</taxon>
        <taxon>Viridiplantae</taxon>
        <taxon>Streptophyta</taxon>
        <taxon>Embryophyta</taxon>
        <taxon>Tracheophyta</taxon>
        <taxon>Spermatophyta</taxon>
        <taxon>Magnoliopsida</taxon>
        <taxon>eudicotyledons</taxon>
        <taxon>Gunneridae</taxon>
        <taxon>Pentapetalae</taxon>
        <taxon>rosids</taxon>
        <taxon>malvids</taxon>
        <taxon>Malvales</taxon>
        <taxon>Malvaceae</taxon>
        <taxon>Malvoideae</taxon>
        <taxon>Gossypium</taxon>
    </lineage>
</organism>
<keyword evidence="13 16" id="KW-0472">Membrane</keyword>
<evidence type="ECO:0000256" key="10">
    <source>
        <dbReference type="ARBA" id="ARBA00022786"/>
    </source>
</evidence>
<dbReference type="CDD" id="cd16461">
    <property type="entry name" value="RING-H2_EL5-like"/>
    <property type="match status" value="1"/>
</dbReference>
<dbReference type="OrthoDB" id="8062037at2759"/>
<proteinExistence type="inferred from homology"/>
<gene>
    <name evidence="19" type="ORF">Goshw_017953</name>
</gene>
<evidence type="ECO:0000256" key="17">
    <source>
        <dbReference type="SAM" id="SignalP"/>
    </source>
</evidence>
<dbReference type="EC" id="2.3.2.27" evidence="4"/>
<keyword evidence="8 17" id="KW-0732">Signal</keyword>
<dbReference type="GO" id="GO:0016020">
    <property type="term" value="C:membrane"/>
    <property type="evidence" value="ECO:0007669"/>
    <property type="project" value="UniProtKB-SubCell"/>
</dbReference>
<evidence type="ECO:0000256" key="8">
    <source>
        <dbReference type="ARBA" id="ARBA00022729"/>
    </source>
</evidence>
<dbReference type="PROSITE" id="PS50089">
    <property type="entry name" value="ZF_RING_2"/>
    <property type="match status" value="1"/>
</dbReference>
<evidence type="ECO:0000256" key="14">
    <source>
        <dbReference type="ARBA" id="ARBA00024209"/>
    </source>
</evidence>
<dbReference type="Pfam" id="PF13639">
    <property type="entry name" value="zf-RING_2"/>
    <property type="match status" value="1"/>
</dbReference>
<evidence type="ECO:0000256" key="11">
    <source>
        <dbReference type="ARBA" id="ARBA00022833"/>
    </source>
</evidence>
<dbReference type="AlphaFoldDB" id="A0A7J9KY35"/>
<keyword evidence="10" id="KW-0833">Ubl conjugation pathway</keyword>
<evidence type="ECO:0000259" key="18">
    <source>
        <dbReference type="PROSITE" id="PS50089"/>
    </source>
</evidence>